<organism evidence="1 2">
    <name type="scientific">Actinomadura madurae</name>
    <dbReference type="NCBI Taxonomy" id="1993"/>
    <lineage>
        <taxon>Bacteria</taxon>
        <taxon>Bacillati</taxon>
        <taxon>Actinomycetota</taxon>
        <taxon>Actinomycetes</taxon>
        <taxon>Streptosporangiales</taxon>
        <taxon>Thermomonosporaceae</taxon>
        <taxon>Actinomadura</taxon>
    </lineage>
</organism>
<dbReference type="STRING" id="1993.SAMN04489713_1011148"/>
<proteinExistence type="predicted"/>
<evidence type="ECO:0000313" key="1">
    <source>
        <dbReference type="EMBL" id="SFN32193.1"/>
    </source>
</evidence>
<protein>
    <submittedName>
        <fullName evidence="1">Uncharacterized protein</fullName>
    </submittedName>
</protein>
<dbReference type="InParanoid" id="A0A1I4Y3G1"/>
<dbReference type="Proteomes" id="UP000183413">
    <property type="component" value="Unassembled WGS sequence"/>
</dbReference>
<sequence>MRTVSMKTRPVVRTERPKGGAVVLNPWWT</sequence>
<evidence type="ECO:0000313" key="2">
    <source>
        <dbReference type="Proteomes" id="UP000183413"/>
    </source>
</evidence>
<name>A0A1I4Y3G1_9ACTN</name>
<accession>A0A1I4Y3G1</accession>
<keyword evidence="2" id="KW-1185">Reference proteome</keyword>
<gene>
    <name evidence="1" type="ORF">SAMN04489713_1011148</name>
</gene>
<dbReference type="EMBL" id="FOVH01000001">
    <property type="protein sequence ID" value="SFN32193.1"/>
    <property type="molecule type" value="Genomic_DNA"/>
</dbReference>
<dbReference type="AlphaFoldDB" id="A0A1I4Y3G1"/>
<reference evidence="1 2" key="1">
    <citation type="submission" date="2016-10" db="EMBL/GenBank/DDBJ databases">
        <authorList>
            <person name="de Groot N.N."/>
        </authorList>
    </citation>
    <scope>NUCLEOTIDE SEQUENCE [LARGE SCALE GENOMIC DNA]</scope>
    <source>
        <strain evidence="1 2">DSM 43067</strain>
    </source>
</reference>